<feature type="domain" description="DED" evidence="3">
    <location>
        <begin position="5"/>
        <end position="84"/>
    </location>
</feature>
<dbReference type="InterPro" id="IPR011029">
    <property type="entry name" value="DEATH-like_dom_sf"/>
</dbReference>
<feature type="compositionally biased region" description="Basic and acidic residues" evidence="2">
    <location>
        <begin position="89"/>
        <end position="98"/>
    </location>
</feature>
<feature type="compositionally biased region" description="Polar residues" evidence="2">
    <location>
        <begin position="99"/>
        <end position="114"/>
    </location>
</feature>
<dbReference type="FunFam" id="1.10.533.10:FF:000115">
    <property type="entry name" value="Uncharacterized protein"/>
    <property type="match status" value="1"/>
</dbReference>
<dbReference type="CDD" id="cd00045">
    <property type="entry name" value="DED"/>
    <property type="match status" value="1"/>
</dbReference>
<dbReference type="InParanoid" id="C3YWZ2"/>
<name>C3YWZ2_BRAFL</name>
<proteinExistence type="predicted"/>
<reference evidence="4" key="1">
    <citation type="journal article" date="2008" name="Nature">
        <title>The amphioxus genome and the evolution of the chordate karyotype.</title>
        <authorList>
            <consortium name="US DOE Joint Genome Institute (JGI-PGF)"/>
            <person name="Putnam N.H."/>
            <person name="Butts T."/>
            <person name="Ferrier D.E.K."/>
            <person name="Furlong R.F."/>
            <person name="Hellsten U."/>
            <person name="Kawashima T."/>
            <person name="Robinson-Rechavi M."/>
            <person name="Shoguchi E."/>
            <person name="Terry A."/>
            <person name="Yu J.-K."/>
            <person name="Benito-Gutierrez E.L."/>
            <person name="Dubchak I."/>
            <person name="Garcia-Fernandez J."/>
            <person name="Gibson-Brown J.J."/>
            <person name="Grigoriev I.V."/>
            <person name="Horton A.C."/>
            <person name="de Jong P.J."/>
            <person name="Jurka J."/>
            <person name="Kapitonov V.V."/>
            <person name="Kohara Y."/>
            <person name="Kuroki Y."/>
            <person name="Lindquist E."/>
            <person name="Lucas S."/>
            <person name="Osoegawa K."/>
            <person name="Pennacchio L.A."/>
            <person name="Salamov A.A."/>
            <person name="Satou Y."/>
            <person name="Sauka-Spengler T."/>
            <person name="Schmutz J."/>
            <person name="Shin-I T."/>
            <person name="Toyoda A."/>
            <person name="Bronner-Fraser M."/>
            <person name="Fujiyama A."/>
            <person name="Holland L.Z."/>
            <person name="Holland P.W.H."/>
            <person name="Satoh N."/>
            <person name="Rokhsar D.S."/>
        </authorList>
    </citation>
    <scope>NUCLEOTIDE SEQUENCE [LARGE SCALE GENOMIC DNA]</scope>
    <source>
        <strain evidence="4">S238N-H82</strain>
        <tissue evidence="4">Testes</tissue>
    </source>
</reference>
<dbReference type="SUPFAM" id="SSF47986">
    <property type="entry name" value="DEATH domain"/>
    <property type="match status" value="1"/>
</dbReference>
<dbReference type="EMBL" id="GG666561">
    <property type="protein sequence ID" value="EEN55386.1"/>
    <property type="molecule type" value="Genomic_DNA"/>
</dbReference>
<sequence length="325" mass="36779">MAGNPRQDLYLEISQNLTGRELKDLRTYVSGTKILSEGLVQKANAHQICNQLEKEQKLKLGDLSLLAGLLRKIGRDDYAKKAEKIAKKERKELDEKPKSTASWRRQPIASTASCPQHKRRKFEGLNCTTSADNLQLLDLPPPARHVDHSSLSGLDLAMVHRENQLCTGITDDISTLKLTVRQVQKALKSCREKSQQQMNVHLDTIRGEVQTAREVTEAKVSSLTQEITRLRSENEEAQRIVLEQKSQIQQLQEIKRNTEAQLEYWLSTRLTVEGESKEADYRQEETQSGPLDGTNFLVQFICCLSVTHEFIGGLLHTAKSIHLVC</sequence>
<evidence type="ECO:0000259" key="3">
    <source>
        <dbReference type="PROSITE" id="PS50168"/>
    </source>
</evidence>
<dbReference type="InterPro" id="IPR001875">
    <property type="entry name" value="DED_dom"/>
</dbReference>
<keyword evidence="1" id="KW-0175">Coiled coil</keyword>
<protein>
    <recommendedName>
        <fullName evidence="3">DED domain-containing protein</fullName>
    </recommendedName>
</protein>
<accession>C3YWZ2</accession>
<dbReference type="AlphaFoldDB" id="C3YWZ2"/>
<gene>
    <name evidence="4" type="ORF">BRAFLDRAFT_64268</name>
</gene>
<evidence type="ECO:0000256" key="2">
    <source>
        <dbReference type="SAM" id="MobiDB-lite"/>
    </source>
</evidence>
<dbReference type="Gene3D" id="1.10.533.10">
    <property type="entry name" value="Death Domain, Fas"/>
    <property type="match status" value="1"/>
</dbReference>
<organism>
    <name type="scientific">Branchiostoma floridae</name>
    <name type="common">Florida lancelet</name>
    <name type="synonym">Amphioxus</name>
    <dbReference type="NCBI Taxonomy" id="7739"/>
    <lineage>
        <taxon>Eukaryota</taxon>
        <taxon>Metazoa</taxon>
        <taxon>Chordata</taxon>
        <taxon>Cephalochordata</taxon>
        <taxon>Leptocardii</taxon>
        <taxon>Amphioxiformes</taxon>
        <taxon>Branchiostomatidae</taxon>
        <taxon>Branchiostoma</taxon>
    </lineage>
</organism>
<dbReference type="GO" id="GO:0042981">
    <property type="term" value="P:regulation of apoptotic process"/>
    <property type="evidence" value="ECO:0007669"/>
    <property type="project" value="InterPro"/>
</dbReference>
<feature type="region of interest" description="Disordered" evidence="2">
    <location>
        <begin position="89"/>
        <end position="117"/>
    </location>
</feature>
<evidence type="ECO:0000313" key="4">
    <source>
        <dbReference type="EMBL" id="EEN55386.1"/>
    </source>
</evidence>
<dbReference type="PROSITE" id="PS50168">
    <property type="entry name" value="DED"/>
    <property type="match status" value="1"/>
</dbReference>
<evidence type="ECO:0000256" key="1">
    <source>
        <dbReference type="SAM" id="Coils"/>
    </source>
</evidence>
<feature type="coiled-coil region" evidence="1">
    <location>
        <begin position="213"/>
        <end position="261"/>
    </location>
</feature>